<feature type="chain" id="PRO_5005568117" description="DUF8040 domain-containing protein" evidence="1">
    <location>
        <begin position="23"/>
        <end position="143"/>
    </location>
</feature>
<dbReference type="InterPro" id="IPR058353">
    <property type="entry name" value="DUF8040"/>
</dbReference>
<proteinExistence type="predicted"/>
<keyword evidence="4" id="KW-1185">Reference proteome</keyword>
<dbReference type="Proteomes" id="UP000037035">
    <property type="component" value="Unassembled WGS sequence"/>
</dbReference>
<feature type="signal peptide" evidence="1">
    <location>
        <begin position="1"/>
        <end position="22"/>
    </location>
</feature>
<reference evidence="3 4" key="1">
    <citation type="submission" date="2015-08" db="EMBL/GenBank/DDBJ databases">
        <title>Next Generation Sequencing and Analysis of the Genome of Puccinia sorghi L Schw, the Causal Agent of Maize Common Rust.</title>
        <authorList>
            <person name="Rochi L."/>
            <person name="Burguener G."/>
            <person name="Darino M."/>
            <person name="Turjanski A."/>
            <person name="Kreff E."/>
            <person name="Dieguez M.J."/>
            <person name="Sacco F."/>
        </authorList>
    </citation>
    <scope>NUCLEOTIDE SEQUENCE [LARGE SCALE GENOMIC DNA]</scope>
    <source>
        <strain evidence="3 4">RO10H11247</strain>
    </source>
</reference>
<feature type="domain" description="DUF8040" evidence="2">
    <location>
        <begin position="10"/>
        <end position="45"/>
    </location>
</feature>
<organism evidence="3 4">
    <name type="scientific">Puccinia sorghi</name>
    <dbReference type="NCBI Taxonomy" id="27349"/>
    <lineage>
        <taxon>Eukaryota</taxon>
        <taxon>Fungi</taxon>
        <taxon>Dikarya</taxon>
        <taxon>Basidiomycota</taxon>
        <taxon>Pucciniomycotina</taxon>
        <taxon>Pucciniomycetes</taxon>
        <taxon>Pucciniales</taxon>
        <taxon>Pucciniaceae</taxon>
        <taxon>Puccinia</taxon>
    </lineage>
</organism>
<name>A0A0L6V0P4_9BASI</name>
<keyword evidence="1" id="KW-0732">Signal</keyword>
<accession>A0A0L6V0P4</accession>
<dbReference type="EMBL" id="LAVV01007917">
    <property type="protein sequence ID" value="KNZ54333.1"/>
    <property type="molecule type" value="Genomic_DNA"/>
</dbReference>
<gene>
    <name evidence="3" type="ORF">VP01_2974g2</name>
</gene>
<dbReference type="VEuPathDB" id="FungiDB:VP01_2974g2"/>
<evidence type="ECO:0000256" key="1">
    <source>
        <dbReference type="SAM" id="SignalP"/>
    </source>
</evidence>
<evidence type="ECO:0000313" key="3">
    <source>
        <dbReference type="EMBL" id="KNZ54333.1"/>
    </source>
</evidence>
<evidence type="ECO:0000259" key="2">
    <source>
        <dbReference type="Pfam" id="PF26138"/>
    </source>
</evidence>
<comment type="caution">
    <text evidence="3">The sequence shown here is derived from an EMBL/GenBank/DDBJ whole genome shotgun (WGS) entry which is preliminary data.</text>
</comment>
<dbReference type="Pfam" id="PF26138">
    <property type="entry name" value="DUF8040"/>
    <property type="match status" value="1"/>
</dbReference>
<dbReference type="AlphaFoldDB" id="A0A0L6V0P4"/>
<evidence type="ECO:0000313" key="4">
    <source>
        <dbReference type="Proteomes" id="UP000037035"/>
    </source>
</evidence>
<sequence length="143" mass="15840">MFGEVWGSILVICIYIVGQGATNNQMQDRFQHIGETISHIIHLVCCLVPRYIVEPPINKTHPTISGNPKYSPLFNKCLEKSERVSLTDCLWGILFLSSICSHSSKTSSKSYPQSLIASSHSAARLVSSKTSRSISLFNIGTQR</sequence>
<protein>
    <recommendedName>
        <fullName evidence="2">DUF8040 domain-containing protein</fullName>
    </recommendedName>
</protein>